<feature type="region of interest" description="Disordered" evidence="1">
    <location>
        <begin position="294"/>
        <end position="325"/>
    </location>
</feature>
<name>A0A6J4I189_9CYAN</name>
<reference evidence="2" key="1">
    <citation type="submission" date="2020-02" db="EMBL/GenBank/DDBJ databases">
        <authorList>
            <person name="Meier V. D."/>
        </authorList>
    </citation>
    <scope>NUCLEOTIDE SEQUENCE</scope>
    <source>
        <strain evidence="2">AVDCRST_MAG92</strain>
    </source>
</reference>
<accession>A0A6J4I189</accession>
<evidence type="ECO:0000313" key="2">
    <source>
        <dbReference type="EMBL" id="CAA9239021.1"/>
    </source>
</evidence>
<dbReference type="EMBL" id="CADCTM010000201">
    <property type="protein sequence ID" value="CAA9239021.1"/>
    <property type="molecule type" value="Genomic_DNA"/>
</dbReference>
<feature type="compositionally biased region" description="Basic residues" evidence="1">
    <location>
        <begin position="294"/>
        <end position="307"/>
    </location>
</feature>
<sequence>MAILIIDGQELSIADDIASDDKKLRQALTPSYPFMPNASICRKKTEDDKLCVEIINSEAGTQQASPIAILEKPQQFTSTQQADSTFSKNLQQEAEENSVNEPTPFSPEWYPLQSRAIGIVQGQYFPSASNLVQGILVLDDGTLAPTKFMGSSLRFLKKKLDLLESPQFWLVYPSYSPEPPHLHLTVRGAKLPEREVNFEVIHSQKDYFSVRGLITYIDRQAGQSVVRIFRSDRRTQDVTPEEALKQSYFLLKLDGVLPQEASGHFADLKVKREGQKLVLEDFQFVQLLLELKKKKSTKKQSRRKGKSTKNSQTSGDSQSEATGKD</sequence>
<feature type="compositionally biased region" description="Polar residues" evidence="1">
    <location>
        <begin position="80"/>
        <end position="92"/>
    </location>
</feature>
<feature type="compositionally biased region" description="Polar residues" evidence="1">
    <location>
        <begin position="310"/>
        <end position="325"/>
    </location>
</feature>
<proteinExistence type="predicted"/>
<gene>
    <name evidence="2" type="ORF">AVDCRST_MAG92-1424</name>
</gene>
<dbReference type="AlphaFoldDB" id="A0A6J4I189"/>
<feature type="region of interest" description="Disordered" evidence="1">
    <location>
        <begin position="80"/>
        <end position="104"/>
    </location>
</feature>
<organism evidence="2">
    <name type="scientific">uncultured Coleofasciculus sp</name>
    <dbReference type="NCBI Taxonomy" id="1267456"/>
    <lineage>
        <taxon>Bacteria</taxon>
        <taxon>Bacillati</taxon>
        <taxon>Cyanobacteriota</taxon>
        <taxon>Cyanophyceae</taxon>
        <taxon>Coleofasciculales</taxon>
        <taxon>Coleofasciculaceae</taxon>
        <taxon>Coleofasciculus</taxon>
        <taxon>environmental samples</taxon>
    </lineage>
</organism>
<protein>
    <submittedName>
        <fullName evidence="2">Uncharacterized protein</fullName>
    </submittedName>
</protein>
<evidence type="ECO:0000256" key="1">
    <source>
        <dbReference type="SAM" id="MobiDB-lite"/>
    </source>
</evidence>